<dbReference type="PANTHER" id="PTHR33693">
    <property type="entry name" value="TYPE-5 URACIL-DNA GLYCOSYLASE"/>
    <property type="match status" value="1"/>
</dbReference>
<dbReference type="Proteomes" id="UP000663570">
    <property type="component" value="Chromosome"/>
</dbReference>
<keyword evidence="7" id="KW-0408">Iron</keyword>
<evidence type="ECO:0000256" key="8">
    <source>
        <dbReference type="ARBA" id="ARBA00023014"/>
    </source>
</evidence>
<dbReference type="InterPro" id="IPR036895">
    <property type="entry name" value="Uracil-DNA_glycosylase-like_sf"/>
</dbReference>
<evidence type="ECO:0000259" key="10">
    <source>
        <dbReference type="SMART" id="SM00986"/>
    </source>
</evidence>
<keyword evidence="6" id="KW-0378">Hydrolase</keyword>
<keyword evidence="12" id="KW-1185">Reference proteome</keyword>
<feature type="domain" description="Uracil-DNA glycosylase-like" evidence="10">
    <location>
        <begin position="110"/>
        <end position="257"/>
    </location>
</feature>
<dbReference type="SUPFAM" id="SSF52141">
    <property type="entry name" value="Uracil-DNA glycosylase-like"/>
    <property type="match status" value="1"/>
</dbReference>
<proteinExistence type="inferred from homology"/>
<evidence type="ECO:0000313" key="11">
    <source>
        <dbReference type="EMBL" id="QSI78210.1"/>
    </source>
</evidence>
<dbReference type="PANTHER" id="PTHR33693:SF9">
    <property type="entry name" value="TYPE-4 URACIL-DNA GLYCOSYLASE"/>
    <property type="match status" value="1"/>
</dbReference>
<evidence type="ECO:0000256" key="3">
    <source>
        <dbReference type="ARBA" id="ARBA00022485"/>
    </source>
</evidence>
<keyword evidence="8" id="KW-0411">Iron-sulfur</keyword>
<keyword evidence="9" id="KW-0234">DNA repair</keyword>
<dbReference type="InterPro" id="IPR005122">
    <property type="entry name" value="Uracil-DNA_glycosylase-like"/>
</dbReference>
<evidence type="ECO:0000256" key="7">
    <source>
        <dbReference type="ARBA" id="ARBA00023004"/>
    </source>
</evidence>
<keyword evidence="5" id="KW-0227">DNA damage</keyword>
<gene>
    <name evidence="11" type="ORF">JY500_06125</name>
</gene>
<dbReference type="CDD" id="cd10030">
    <property type="entry name" value="UDG-F4_TTUDGA_SPO1dp_like"/>
    <property type="match status" value="1"/>
</dbReference>
<dbReference type="Pfam" id="PF03167">
    <property type="entry name" value="UDG"/>
    <property type="match status" value="1"/>
</dbReference>
<evidence type="ECO:0000313" key="12">
    <source>
        <dbReference type="Proteomes" id="UP000663570"/>
    </source>
</evidence>
<dbReference type="Gene3D" id="3.40.470.10">
    <property type="entry name" value="Uracil-DNA glycosylase-like domain"/>
    <property type="match status" value="1"/>
</dbReference>
<protein>
    <recommendedName>
        <fullName evidence="2">Type-4 uracil-DNA glycosylase</fullName>
    </recommendedName>
</protein>
<evidence type="ECO:0000256" key="6">
    <source>
        <dbReference type="ARBA" id="ARBA00022801"/>
    </source>
</evidence>
<accession>A0ABX7M902</accession>
<dbReference type="NCBIfam" id="TIGR00758">
    <property type="entry name" value="UDG_fam4"/>
    <property type="match status" value="1"/>
</dbReference>
<dbReference type="RefSeq" id="WP_206255531.1">
    <property type="nucleotide sequence ID" value="NZ_CP071060.1"/>
</dbReference>
<organism evidence="11 12">
    <name type="scientific">Niveibacterium microcysteis</name>
    <dbReference type="NCBI Taxonomy" id="2811415"/>
    <lineage>
        <taxon>Bacteria</taxon>
        <taxon>Pseudomonadati</taxon>
        <taxon>Pseudomonadota</taxon>
        <taxon>Betaproteobacteria</taxon>
        <taxon>Rhodocyclales</taxon>
        <taxon>Rhodocyclaceae</taxon>
        <taxon>Niveibacterium</taxon>
    </lineage>
</organism>
<comment type="similarity">
    <text evidence="1">Belongs to the uracil-DNA glycosylase (UDG) superfamily. Type 4 (UDGa) family.</text>
</comment>
<evidence type="ECO:0000256" key="1">
    <source>
        <dbReference type="ARBA" id="ARBA00006521"/>
    </source>
</evidence>
<dbReference type="SMART" id="SM00987">
    <property type="entry name" value="UreE_C"/>
    <property type="match status" value="1"/>
</dbReference>
<keyword evidence="3" id="KW-0004">4Fe-4S</keyword>
<sequence length="274" mass="29398">MTRALCKELGLGPLWRLRGAAANALRVVGAPIDSTDHLVDGGSGDEVRASASLGVARFGDSTSSLVSAVGKLGKDFSKGLPDVWGWSEIKMAVSECVHCRLCEQRNHAVVGVGDQQADWLFVGEGPGAEEDLRDEPFVGQAGKLLDAMLAGLGIARGHGVYIANAVKCRPPNNRTPEPDEIEACFPYLQRQIELIRPRVIVALGRPAAQALLKQEIRIGAARGQVFRFGEIPVVVTYHPAYLLRNPADKGKAWADLCFARKTLASSPPKVKETA</sequence>
<keyword evidence="4" id="KW-0479">Metal-binding</keyword>
<dbReference type="EMBL" id="CP071060">
    <property type="protein sequence ID" value="QSI78210.1"/>
    <property type="molecule type" value="Genomic_DNA"/>
</dbReference>
<dbReference type="InterPro" id="IPR005273">
    <property type="entry name" value="Ura-DNA_glyco_family4"/>
</dbReference>
<evidence type="ECO:0000256" key="5">
    <source>
        <dbReference type="ARBA" id="ARBA00022763"/>
    </source>
</evidence>
<evidence type="ECO:0000256" key="2">
    <source>
        <dbReference type="ARBA" id="ARBA00019403"/>
    </source>
</evidence>
<reference evidence="11 12" key="1">
    <citation type="submission" date="2021-02" db="EMBL/GenBank/DDBJ databases">
        <title>Niveibacterium changnyeongensis HC41.</title>
        <authorList>
            <person name="Kang M."/>
        </authorList>
    </citation>
    <scope>NUCLEOTIDE SEQUENCE [LARGE SCALE GENOMIC DNA]</scope>
    <source>
        <strain evidence="11 12">HC41</strain>
    </source>
</reference>
<name>A0ABX7M902_9RHOO</name>
<dbReference type="InterPro" id="IPR051536">
    <property type="entry name" value="UDG_Type-4/5"/>
</dbReference>
<evidence type="ECO:0000256" key="9">
    <source>
        <dbReference type="ARBA" id="ARBA00023204"/>
    </source>
</evidence>
<evidence type="ECO:0000256" key="4">
    <source>
        <dbReference type="ARBA" id="ARBA00022723"/>
    </source>
</evidence>
<dbReference type="SMART" id="SM00986">
    <property type="entry name" value="UDG"/>
    <property type="match status" value="1"/>
</dbReference>